<evidence type="ECO:0000256" key="10">
    <source>
        <dbReference type="HAMAP-Rule" id="MF_02019"/>
    </source>
</evidence>
<evidence type="ECO:0000313" key="16">
    <source>
        <dbReference type="Proteomes" id="UP001597427"/>
    </source>
</evidence>
<evidence type="ECO:0000313" key="15">
    <source>
        <dbReference type="EMBL" id="MFD2728585.1"/>
    </source>
</evidence>
<dbReference type="Proteomes" id="UP001597427">
    <property type="component" value="Unassembled WGS sequence"/>
</dbReference>
<comment type="catalytic activity">
    <reaction evidence="11">
        <text>D-alanyl-D-alanine + UDP-N-acetyl-alpha-D-muramoyl-L-alanyl-gamma-D-glutamyl-meso-2,6-diaminopimelate + ATP = UDP-N-acetyl-alpha-D-muramoyl-L-alanyl-gamma-D-glutamyl-meso-2,6-diaminopimeloyl-D-alanyl-D-alanine + ADP + phosphate + H(+)</text>
        <dbReference type="Rhea" id="RHEA:28374"/>
        <dbReference type="ChEBI" id="CHEBI:15378"/>
        <dbReference type="ChEBI" id="CHEBI:30616"/>
        <dbReference type="ChEBI" id="CHEBI:43474"/>
        <dbReference type="ChEBI" id="CHEBI:57822"/>
        <dbReference type="ChEBI" id="CHEBI:61386"/>
        <dbReference type="ChEBI" id="CHEBI:83905"/>
        <dbReference type="ChEBI" id="CHEBI:456216"/>
        <dbReference type="EC" id="6.3.2.10"/>
    </reaction>
</comment>
<feature type="binding site" evidence="10">
    <location>
        <begin position="105"/>
        <end position="111"/>
    </location>
    <ligand>
        <name>ATP</name>
        <dbReference type="ChEBI" id="CHEBI:30616"/>
    </ligand>
</feature>
<evidence type="ECO:0000256" key="9">
    <source>
        <dbReference type="ARBA" id="ARBA00023316"/>
    </source>
</evidence>
<keyword evidence="1 10" id="KW-0963">Cytoplasm</keyword>
<dbReference type="HAMAP" id="MF_02019">
    <property type="entry name" value="MurF"/>
    <property type="match status" value="1"/>
</dbReference>
<dbReference type="Gene3D" id="3.40.1390.10">
    <property type="entry name" value="MurE/MurF, N-terminal domain"/>
    <property type="match status" value="1"/>
</dbReference>
<protein>
    <recommendedName>
        <fullName evidence="10 11">UDP-N-acetylmuramoyl-tripeptide--D-alanyl-D-alanine ligase</fullName>
        <ecNumber evidence="10 11">6.3.2.10</ecNumber>
    </recommendedName>
    <alternativeName>
        <fullName evidence="10">D-alanyl-D-alanine-adding enzyme</fullName>
    </alternativeName>
</protein>
<dbReference type="RefSeq" id="WP_379980133.1">
    <property type="nucleotide sequence ID" value="NZ_JBHUMO010000025.1"/>
</dbReference>
<dbReference type="InterPro" id="IPR000713">
    <property type="entry name" value="Mur_ligase_N"/>
</dbReference>
<evidence type="ECO:0000256" key="8">
    <source>
        <dbReference type="ARBA" id="ARBA00023306"/>
    </source>
</evidence>
<evidence type="ECO:0000256" key="3">
    <source>
        <dbReference type="ARBA" id="ARBA00022618"/>
    </source>
</evidence>
<keyword evidence="6 10" id="KW-0133">Cell shape</keyword>
<comment type="catalytic activity">
    <reaction evidence="10">
        <text>UDP-N-acetyl-alpha-D-muramoyl-L-alanyl-gamma-D-glutamyl-L-lysine + D-alanyl-D-alanine + ATP = UDP-N-acetyl-alpha-D-muramoyl-L-alanyl-gamma-D-glutamyl-L-lysyl-D-alanyl-D-alanine + ADP + phosphate + H(+)</text>
        <dbReference type="Rhea" id="RHEA:16085"/>
        <dbReference type="ChEBI" id="CHEBI:15378"/>
        <dbReference type="ChEBI" id="CHEBI:30616"/>
        <dbReference type="ChEBI" id="CHEBI:43474"/>
        <dbReference type="ChEBI" id="CHEBI:57822"/>
        <dbReference type="ChEBI" id="CHEBI:70758"/>
        <dbReference type="ChEBI" id="CHEBI:83903"/>
        <dbReference type="ChEBI" id="CHEBI:456216"/>
        <dbReference type="EC" id="6.3.2.10"/>
    </reaction>
</comment>
<comment type="similarity">
    <text evidence="10">Belongs to the MurCDEF family. MurF subfamily.</text>
</comment>
<keyword evidence="5 10" id="KW-0067">ATP-binding</keyword>
<feature type="domain" description="Mur ligase N-terminal catalytic" evidence="12">
    <location>
        <begin position="21"/>
        <end position="88"/>
    </location>
</feature>
<dbReference type="SUPFAM" id="SSF53244">
    <property type="entry name" value="MurD-like peptide ligases, peptide-binding domain"/>
    <property type="match status" value="1"/>
</dbReference>
<reference evidence="16" key="1">
    <citation type="journal article" date="2019" name="Int. J. Syst. Evol. Microbiol.">
        <title>The Global Catalogue of Microorganisms (GCM) 10K type strain sequencing project: providing services to taxonomists for standard genome sequencing and annotation.</title>
        <authorList>
            <consortium name="The Broad Institute Genomics Platform"/>
            <consortium name="The Broad Institute Genome Sequencing Center for Infectious Disease"/>
            <person name="Wu L."/>
            <person name="Ma J."/>
        </authorList>
    </citation>
    <scope>NUCLEOTIDE SEQUENCE [LARGE SCALE GENOMIC DNA]</scope>
    <source>
        <strain evidence="16">TISTR 932</strain>
    </source>
</reference>
<dbReference type="SUPFAM" id="SSF63418">
    <property type="entry name" value="MurE/MurF N-terminal domain"/>
    <property type="match status" value="1"/>
</dbReference>
<dbReference type="Pfam" id="PF01225">
    <property type="entry name" value="Mur_ligase"/>
    <property type="match status" value="1"/>
</dbReference>
<dbReference type="Gene3D" id="3.90.190.20">
    <property type="entry name" value="Mur ligase, C-terminal domain"/>
    <property type="match status" value="1"/>
</dbReference>
<dbReference type="SUPFAM" id="SSF53623">
    <property type="entry name" value="MurD-like peptide ligases, catalytic domain"/>
    <property type="match status" value="1"/>
</dbReference>
<evidence type="ECO:0000256" key="2">
    <source>
        <dbReference type="ARBA" id="ARBA00022598"/>
    </source>
</evidence>
<dbReference type="InterPro" id="IPR036615">
    <property type="entry name" value="Mur_ligase_C_dom_sf"/>
</dbReference>
<dbReference type="Pfam" id="PF08245">
    <property type="entry name" value="Mur_ligase_M"/>
    <property type="match status" value="1"/>
</dbReference>
<keyword evidence="9 10" id="KW-0961">Cell wall biogenesis/degradation</keyword>
<evidence type="ECO:0000256" key="7">
    <source>
        <dbReference type="ARBA" id="ARBA00022984"/>
    </source>
</evidence>
<evidence type="ECO:0000256" key="11">
    <source>
        <dbReference type="RuleBase" id="RU004136"/>
    </source>
</evidence>
<dbReference type="Gene3D" id="3.40.1190.10">
    <property type="entry name" value="Mur-like, catalytic domain"/>
    <property type="match status" value="1"/>
</dbReference>
<evidence type="ECO:0000256" key="5">
    <source>
        <dbReference type="ARBA" id="ARBA00022840"/>
    </source>
</evidence>
<keyword evidence="16" id="KW-1185">Reference proteome</keyword>
<dbReference type="InterPro" id="IPR051046">
    <property type="entry name" value="MurCDEF_CellWall_CoF430Synth"/>
</dbReference>
<evidence type="ECO:0000256" key="4">
    <source>
        <dbReference type="ARBA" id="ARBA00022741"/>
    </source>
</evidence>
<dbReference type="InterPro" id="IPR005863">
    <property type="entry name" value="UDP-N-AcMur_synth"/>
</dbReference>
<feature type="domain" description="Mur ligase C-terminal" evidence="13">
    <location>
        <begin position="307"/>
        <end position="432"/>
    </location>
</feature>
<dbReference type="InterPro" id="IPR013221">
    <property type="entry name" value="Mur_ligase_cen"/>
</dbReference>
<dbReference type="GO" id="GO:0047480">
    <property type="term" value="F:UDP-N-acetylmuramoyl-tripeptide-D-alanyl-D-alanine ligase activity"/>
    <property type="evidence" value="ECO:0007669"/>
    <property type="project" value="UniProtKB-EC"/>
</dbReference>
<feature type="domain" description="Mur ligase central" evidence="14">
    <location>
        <begin position="103"/>
        <end position="282"/>
    </location>
</feature>
<evidence type="ECO:0000256" key="6">
    <source>
        <dbReference type="ARBA" id="ARBA00022960"/>
    </source>
</evidence>
<dbReference type="PANTHER" id="PTHR43024">
    <property type="entry name" value="UDP-N-ACETYLMURAMOYL-TRIPEPTIDE--D-ALANYL-D-ALANINE LIGASE"/>
    <property type="match status" value="1"/>
</dbReference>
<keyword evidence="2 10" id="KW-0436">Ligase</keyword>
<dbReference type="PANTHER" id="PTHR43024:SF1">
    <property type="entry name" value="UDP-N-ACETYLMURAMOYL-TRIPEPTIDE--D-ALANYL-D-ALANINE LIGASE"/>
    <property type="match status" value="1"/>
</dbReference>
<dbReference type="InterPro" id="IPR004101">
    <property type="entry name" value="Mur_ligase_C"/>
</dbReference>
<dbReference type="NCBIfam" id="TIGR01143">
    <property type="entry name" value="murF"/>
    <property type="match status" value="1"/>
</dbReference>
<evidence type="ECO:0000259" key="12">
    <source>
        <dbReference type="Pfam" id="PF01225"/>
    </source>
</evidence>
<dbReference type="Pfam" id="PF02875">
    <property type="entry name" value="Mur_ligase_C"/>
    <property type="match status" value="1"/>
</dbReference>
<proteinExistence type="inferred from homology"/>
<accession>A0ABW5TJ50</accession>
<sequence>MFTIEEVARLFGFELADSRLITGVEFDSRKIKAGNLFIPLAGARDGHTFIQQAIDNGAIATLWSRQTEQPTGIAVIFVEDCLKAMQKIATFYRTICAPKVVAITGSNGKTTTKDFTASVLAQAFKTYKTQGNYNNEIGMPYTILHMPKETEVLVLEMGMDHAGDLTTLSMIAQPDVAAITMIGEAHIENLGSREGIAQGKMEITAGLAASGHLFVPCDEPLLESLLRSVSQSVTTFGIDAGNLSAHIIEEQAKQTTFSLNGQQYSIPLLGKYNVKNALIAYGIGSLLGVNAEQIGRGLTNVKVTQNRTQWLECANGTRILSDVYNANPTAMGLVLDSFGKLPVQGRRFAVLADMLELGPQSSEMHAAMANHIHENYNGLFLVGEQMDYLAKELTKRGSDIPLQLYDATELPALISDLQQLLQPADMLLLKGSNGMKLAEVVAALVPSSSNE</sequence>
<dbReference type="InterPro" id="IPR035911">
    <property type="entry name" value="MurE/MurF_N"/>
</dbReference>
<keyword evidence="8 10" id="KW-0131">Cell cycle</keyword>
<evidence type="ECO:0000256" key="1">
    <source>
        <dbReference type="ARBA" id="ARBA00022490"/>
    </source>
</evidence>
<comment type="function">
    <text evidence="10 11">Involved in cell wall formation. Catalyzes the final step in the synthesis of UDP-N-acetylmuramoyl-pentapeptide, the precursor of murein.</text>
</comment>
<keyword evidence="7 10" id="KW-0573">Peptidoglycan synthesis</keyword>
<gene>
    <name evidence="10 15" type="primary">murF</name>
    <name evidence="15" type="ORF">ACFSR0_03960</name>
</gene>
<dbReference type="EC" id="6.3.2.10" evidence="10 11"/>
<dbReference type="EMBL" id="JBHUMO010000025">
    <property type="protein sequence ID" value="MFD2728585.1"/>
    <property type="molecule type" value="Genomic_DNA"/>
</dbReference>
<dbReference type="InterPro" id="IPR036565">
    <property type="entry name" value="Mur-like_cat_sf"/>
</dbReference>
<organism evidence="15 16">
    <name type="scientific">Enterococcus camelliae</name>
    <dbReference type="NCBI Taxonomy" id="453959"/>
    <lineage>
        <taxon>Bacteria</taxon>
        <taxon>Bacillati</taxon>
        <taxon>Bacillota</taxon>
        <taxon>Bacilli</taxon>
        <taxon>Lactobacillales</taxon>
        <taxon>Enterococcaceae</taxon>
        <taxon>Enterococcus</taxon>
    </lineage>
</organism>
<comment type="caution">
    <text evidence="15">The sequence shown here is derived from an EMBL/GenBank/DDBJ whole genome shotgun (WGS) entry which is preliminary data.</text>
</comment>
<comment type="pathway">
    <text evidence="10 11">Cell wall biogenesis; peptidoglycan biosynthesis.</text>
</comment>
<name>A0ABW5TJ50_9ENTE</name>
<evidence type="ECO:0000259" key="13">
    <source>
        <dbReference type="Pfam" id="PF02875"/>
    </source>
</evidence>
<keyword evidence="4 10" id="KW-0547">Nucleotide-binding</keyword>
<keyword evidence="3 10" id="KW-0132">Cell division</keyword>
<evidence type="ECO:0000259" key="14">
    <source>
        <dbReference type="Pfam" id="PF08245"/>
    </source>
</evidence>
<comment type="subcellular location">
    <subcellularLocation>
        <location evidence="10 11">Cytoplasm</location>
    </subcellularLocation>
</comment>